<evidence type="ECO:0000259" key="2">
    <source>
        <dbReference type="PROSITE" id="PS50995"/>
    </source>
</evidence>
<sequence>MQTLTENPTATMPPTNRLNQPQCIEDLLLYRLGCVLADAGGIVIRYCEGQFGITRREWRLLALLGAHGAQASIGSSALARLAHLDRPRASRAITSLVGKKLVSRVARAGDARQVTLALTAAGEALYAEVFPLTARVNLDLLDTLDEAEATQLDGMLARLQQRAQQMAARGGLPRADRWRGGRRSPPLPEGGETLAGKPAEAASRT</sequence>
<evidence type="ECO:0000313" key="3">
    <source>
        <dbReference type="EMBL" id="MDF3839347.1"/>
    </source>
</evidence>
<dbReference type="SUPFAM" id="SSF46785">
    <property type="entry name" value="Winged helix' DNA-binding domain"/>
    <property type="match status" value="1"/>
</dbReference>
<evidence type="ECO:0000313" key="4">
    <source>
        <dbReference type="Proteomes" id="UP001216674"/>
    </source>
</evidence>
<accession>A0ABT6B387</accession>
<dbReference type="Gene3D" id="1.10.10.10">
    <property type="entry name" value="Winged helix-like DNA-binding domain superfamily/Winged helix DNA-binding domain"/>
    <property type="match status" value="1"/>
</dbReference>
<protein>
    <submittedName>
        <fullName evidence="3">MarR family winged helix-turn-helix transcriptional regulator</fullName>
    </submittedName>
</protein>
<dbReference type="PANTHER" id="PTHR33164:SF43">
    <property type="entry name" value="HTH-TYPE TRANSCRIPTIONAL REPRESSOR YETL"/>
    <property type="match status" value="1"/>
</dbReference>
<dbReference type="Proteomes" id="UP001216674">
    <property type="component" value="Unassembled WGS sequence"/>
</dbReference>
<dbReference type="InterPro" id="IPR036390">
    <property type="entry name" value="WH_DNA-bd_sf"/>
</dbReference>
<proteinExistence type="predicted"/>
<evidence type="ECO:0000256" key="1">
    <source>
        <dbReference type="SAM" id="MobiDB-lite"/>
    </source>
</evidence>
<comment type="caution">
    <text evidence="3">The sequence shown here is derived from an EMBL/GenBank/DDBJ whole genome shotgun (WGS) entry which is preliminary data.</text>
</comment>
<dbReference type="InterPro" id="IPR000835">
    <property type="entry name" value="HTH_MarR-typ"/>
</dbReference>
<gene>
    <name evidence="3" type="ORF">P3W85_41385</name>
</gene>
<dbReference type="EMBL" id="JARJLM010000675">
    <property type="protein sequence ID" value="MDF3839347.1"/>
    <property type="molecule type" value="Genomic_DNA"/>
</dbReference>
<name>A0ABT6B387_9BURK</name>
<dbReference type="InterPro" id="IPR036388">
    <property type="entry name" value="WH-like_DNA-bd_sf"/>
</dbReference>
<feature type="region of interest" description="Disordered" evidence="1">
    <location>
        <begin position="165"/>
        <end position="205"/>
    </location>
</feature>
<dbReference type="SMART" id="SM00347">
    <property type="entry name" value="HTH_MARR"/>
    <property type="match status" value="1"/>
</dbReference>
<dbReference type="Pfam" id="PF12802">
    <property type="entry name" value="MarR_2"/>
    <property type="match status" value="1"/>
</dbReference>
<keyword evidence="4" id="KW-1185">Reference proteome</keyword>
<dbReference type="InterPro" id="IPR039422">
    <property type="entry name" value="MarR/SlyA-like"/>
</dbReference>
<reference evidence="3 4" key="1">
    <citation type="submission" date="2023-03" db="EMBL/GenBank/DDBJ databases">
        <title>Draft assemblies of triclosan tolerant bacteria isolated from returned activated sludge.</title>
        <authorList>
            <person name="Van Hamelsveld S."/>
        </authorList>
    </citation>
    <scope>NUCLEOTIDE SEQUENCE [LARGE SCALE GENOMIC DNA]</scope>
    <source>
        <strain evidence="3 4">GW210010_S58</strain>
    </source>
</reference>
<dbReference type="RefSeq" id="WP_276269084.1">
    <property type="nucleotide sequence ID" value="NZ_JARJLM010000675.1"/>
</dbReference>
<organism evidence="3 4">
    <name type="scientific">Cupriavidus basilensis</name>
    <dbReference type="NCBI Taxonomy" id="68895"/>
    <lineage>
        <taxon>Bacteria</taxon>
        <taxon>Pseudomonadati</taxon>
        <taxon>Pseudomonadota</taxon>
        <taxon>Betaproteobacteria</taxon>
        <taxon>Burkholderiales</taxon>
        <taxon>Burkholderiaceae</taxon>
        <taxon>Cupriavidus</taxon>
    </lineage>
</organism>
<dbReference type="PANTHER" id="PTHR33164">
    <property type="entry name" value="TRANSCRIPTIONAL REGULATOR, MARR FAMILY"/>
    <property type="match status" value="1"/>
</dbReference>
<dbReference type="PROSITE" id="PS50995">
    <property type="entry name" value="HTH_MARR_2"/>
    <property type="match status" value="1"/>
</dbReference>
<feature type="domain" description="HTH marR-type" evidence="2">
    <location>
        <begin position="25"/>
        <end position="161"/>
    </location>
</feature>